<evidence type="ECO:0000313" key="2">
    <source>
        <dbReference type="EMBL" id="NJB97869.1"/>
    </source>
</evidence>
<dbReference type="GO" id="GO:0052689">
    <property type="term" value="F:carboxylic ester hydrolase activity"/>
    <property type="evidence" value="ECO:0007669"/>
    <property type="project" value="TreeGrafter"/>
</dbReference>
<keyword evidence="3" id="KW-1185">Reference proteome</keyword>
<dbReference type="Pfam" id="PF20434">
    <property type="entry name" value="BD-FAE"/>
    <property type="match status" value="1"/>
</dbReference>
<dbReference type="EMBL" id="JAATJB010000005">
    <property type="protein sequence ID" value="NJB97869.1"/>
    <property type="molecule type" value="Genomic_DNA"/>
</dbReference>
<accession>A0A7X5XYS7</accession>
<dbReference type="InterPro" id="IPR029058">
    <property type="entry name" value="AB_hydrolase_fold"/>
</dbReference>
<dbReference type="AlphaFoldDB" id="A0A7X5XYS7"/>
<dbReference type="SUPFAM" id="SSF53474">
    <property type="entry name" value="alpha/beta-Hydrolases"/>
    <property type="match status" value="1"/>
</dbReference>
<evidence type="ECO:0000259" key="1">
    <source>
        <dbReference type="Pfam" id="PF20434"/>
    </source>
</evidence>
<feature type="domain" description="BD-FAE-like" evidence="1">
    <location>
        <begin position="27"/>
        <end position="194"/>
    </location>
</feature>
<evidence type="ECO:0000313" key="3">
    <source>
        <dbReference type="Proteomes" id="UP000531251"/>
    </source>
</evidence>
<name>A0A7X5XYS7_9SPHN</name>
<proteinExistence type="predicted"/>
<dbReference type="PANTHER" id="PTHR43265:SF1">
    <property type="entry name" value="ESTERASE ESTD"/>
    <property type="match status" value="1"/>
</dbReference>
<dbReference type="Gene3D" id="3.40.50.1820">
    <property type="entry name" value="alpha/beta hydrolase"/>
    <property type="match status" value="1"/>
</dbReference>
<dbReference type="Proteomes" id="UP000531251">
    <property type="component" value="Unassembled WGS sequence"/>
</dbReference>
<reference evidence="2 3" key="1">
    <citation type="submission" date="2020-03" db="EMBL/GenBank/DDBJ databases">
        <title>Genomic Encyclopedia of Type Strains, Phase IV (KMG-IV): sequencing the most valuable type-strain genomes for metagenomic binning, comparative biology and taxonomic classification.</title>
        <authorList>
            <person name="Goeker M."/>
        </authorList>
    </citation>
    <scope>NUCLEOTIDE SEQUENCE [LARGE SCALE GENOMIC DNA]</scope>
    <source>
        <strain evidence="2 3">DSM 7225</strain>
    </source>
</reference>
<gene>
    <name evidence="2" type="ORF">GGR89_002184</name>
</gene>
<organism evidence="2 3">
    <name type="scientific">Sphingomonas trueperi</name>
    <dbReference type="NCBI Taxonomy" id="53317"/>
    <lineage>
        <taxon>Bacteria</taxon>
        <taxon>Pseudomonadati</taxon>
        <taxon>Pseudomonadota</taxon>
        <taxon>Alphaproteobacteria</taxon>
        <taxon>Sphingomonadales</taxon>
        <taxon>Sphingomonadaceae</taxon>
        <taxon>Sphingomonas</taxon>
    </lineage>
</organism>
<protein>
    <submittedName>
        <fullName evidence="2">Acetyl esterase/lipase</fullName>
    </submittedName>
</protein>
<dbReference type="RefSeq" id="WP_164521759.1">
    <property type="nucleotide sequence ID" value="NZ_BAAADY010000014.1"/>
</dbReference>
<sequence>MAAPSPATLVARYGADPLQLGELRLPNGKGPFPVAVVLHGGCWDATQGELRDTAPLAEALAARGIATWNIEYRRAGTPGGGWPGTFEDVAAATDHLAVLARTQPLDLDHVAVVGHDTGAQLALWVAARPRLGNPIAGAMAVRPVTAVAIDGPGTLGPLLGAAAQACGEAAATRFMGGTPAEKPEAYALASPQGHLPLGVHQLIVVGALGAEMAPYVQAALASGDTVVKLAPGGADHRNVIAPATPQGKQVADFIAAQAFGE</sequence>
<dbReference type="InterPro" id="IPR053145">
    <property type="entry name" value="AB_hydrolase_Est10"/>
</dbReference>
<comment type="caution">
    <text evidence="2">The sequence shown here is derived from an EMBL/GenBank/DDBJ whole genome shotgun (WGS) entry which is preliminary data.</text>
</comment>
<dbReference type="InterPro" id="IPR049492">
    <property type="entry name" value="BD-FAE-like_dom"/>
</dbReference>
<dbReference type="PANTHER" id="PTHR43265">
    <property type="entry name" value="ESTERASE ESTD"/>
    <property type="match status" value="1"/>
</dbReference>